<dbReference type="RefSeq" id="WP_264500633.1">
    <property type="nucleotide sequence ID" value="NZ_JAPDDS010000004.1"/>
</dbReference>
<proteinExistence type="predicted"/>
<gene>
    <name evidence="2" type="ORF">OKA04_08025</name>
</gene>
<feature type="transmembrane region" description="Helical" evidence="1">
    <location>
        <begin position="117"/>
        <end position="137"/>
    </location>
</feature>
<dbReference type="Proteomes" id="UP001207930">
    <property type="component" value="Unassembled WGS sequence"/>
</dbReference>
<dbReference type="EMBL" id="JAPDDS010000004">
    <property type="protein sequence ID" value="MCW1884673.1"/>
    <property type="molecule type" value="Genomic_DNA"/>
</dbReference>
<feature type="transmembrane region" description="Helical" evidence="1">
    <location>
        <begin position="84"/>
        <end position="105"/>
    </location>
</feature>
<organism evidence="2 3">
    <name type="scientific">Luteolibacter flavescens</name>
    <dbReference type="NCBI Taxonomy" id="1859460"/>
    <lineage>
        <taxon>Bacteria</taxon>
        <taxon>Pseudomonadati</taxon>
        <taxon>Verrucomicrobiota</taxon>
        <taxon>Verrucomicrobiia</taxon>
        <taxon>Verrucomicrobiales</taxon>
        <taxon>Verrucomicrobiaceae</taxon>
        <taxon>Luteolibacter</taxon>
    </lineage>
</organism>
<keyword evidence="1" id="KW-0472">Membrane</keyword>
<feature type="transmembrane region" description="Helical" evidence="1">
    <location>
        <begin position="54"/>
        <end position="77"/>
    </location>
</feature>
<evidence type="ECO:0000313" key="2">
    <source>
        <dbReference type="EMBL" id="MCW1884673.1"/>
    </source>
</evidence>
<sequence>MSALRRFSGPVLLVAAVGWLIAFHFLPAFLSPRGWEIWIRASDVLGIPGGRGDVLVGMVLAVLGYFAAGVIASPFMIPVIRRSVLARCLILMPGVLVMIGALHAIPSLRFGRLGSEGVVCLLVAAVCHFLGILLIPYEGRHRERLRKIFGN</sequence>
<evidence type="ECO:0000256" key="1">
    <source>
        <dbReference type="SAM" id="Phobius"/>
    </source>
</evidence>
<name>A0ABT3FM83_9BACT</name>
<comment type="caution">
    <text evidence="2">The sequence shown here is derived from an EMBL/GenBank/DDBJ whole genome shotgun (WGS) entry which is preliminary data.</text>
</comment>
<reference evidence="2 3" key="1">
    <citation type="submission" date="2022-10" db="EMBL/GenBank/DDBJ databases">
        <title>Luteolibacter flavescens strain MCCC 1K03193, whole genome shotgun sequencing project.</title>
        <authorList>
            <person name="Zhao G."/>
            <person name="Shen L."/>
        </authorList>
    </citation>
    <scope>NUCLEOTIDE SEQUENCE [LARGE SCALE GENOMIC DNA]</scope>
    <source>
        <strain evidence="2 3">MCCC 1K03193</strain>
    </source>
</reference>
<protein>
    <submittedName>
        <fullName evidence="2">Uncharacterized protein</fullName>
    </submittedName>
</protein>
<accession>A0ABT3FM83</accession>
<keyword evidence="3" id="KW-1185">Reference proteome</keyword>
<keyword evidence="1" id="KW-0812">Transmembrane</keyword>
<keyword evidence="1" id="KW-1133">Transmembrane helix</keyword>
<evidence type="ECO:0000313" key="3">
    <source>
        <dbReference type="Proteomes" id="UP001207930"/>
    </source>
</evidence>